<evidence type="ECO:0000256" key="3">
    <source>
        <dbReference type="ARBA" id="ARBA00022833"/>
    </source>
</evidence>
<evidence type="ECO:0000256" key="7">
    <source>
        <dbReference type="ARBA" id="ARBA00023242"/>
    </source>
</evidence>
<dbReference type="EMBL" id="SDAM02000322">
    <property type="protein sequence ID" value="KAH6824848.1"/>
    <property type="molecule type" value="Genomic_DNA"/>
</dbReference>
<evidence type="ECO:0000259" key="11">
    <source>
        <dbReference type="PROSITE" id="PS50884"/>
    </source>
</evidence>
<evidence type="ECO:0000256" key="9">
    <source>
        <dbReference type="RuleBase" id="RU369094"/>
    </source>
</evidence>
<evidence type="ECO:0000313" key="13">
    <source>
        <dbReference type="Proteomes" id="UP001190926"/>
    </source>
</evidence>
<dbReference type="AlphaFoldDB" id="A0AAD4J0D2"/>
<evidence type="ECO:0000256" key="4">
    <source>
        <dbReference type="ARBA" id="ARBA00023015"/>
    </source>
</evidence>
<feature type="domain" description="Dof-type" evidence="11">
    <location>
        <begin position="81"/>
        <end position="135"/>
    </location>
</feature>
<keyword evidence="3 9" id="KW-0862">Zinc</keyword>
<sequence length="349" mass="36916">MVFSSVPAYLDPSNWHQQQNHHIIGSSGTNHLLPPQPQAPPPPPPPPPPQPHGGGGAGSIRPGSMSERARIANIPMPDSSLKCPRCESSNTKFCYFNNYSLSQPRHFCKTCRRYWTRGGALRNVPVGGGCRRNKRSKSTSSKSSPASGDRQTTSTSTSTISTNGGGAANILGLSPQFPPLRFMSPLSQLADNFAGDMGLNYSGISAPAVGTNEMGFHGGSNLLGGGAGGMASLLSSVGGGSIEPWRLQQVQQFPFLGGLEPSPPGMYQFHGGESGFLSHEASQATRPKLSSSLLTQLASVKMEENPHDLNLSRQLMGGITGNNVHEQWNSSTNWTELSSFSSSSTSTPL</sequence>
<evidence type="ECO:0000256" key="1">
    <source>
        <dbReference type="ARBA" id="ARBA00022723"/>
    </source>
</evidence>
<evidence type="ECO:0000256" key="6">
    <source>
        <dbReference type="ARBA" id="ARBA00023163"/>
    </source>
</evidence>
<accession>A0AAD4J0D2</accession>
<reference evidence="12 13" key="1">
    <citation type="journal article" date="2021" name="Nat. Commun.">
        <title>Incipient diploidization of the medicinal plant Perilla within 10,000 years.</title>
        <authorList>
            <person name="Zhang Y."/>
            <person name="Shen Q."/>
            <person name="Leng L."/>
            <person name="Zhang D."/>
            <person name="Chen S."/>
            <person name="Shi Y."/>
            <person name="Ning Z."/>
            <person name="Chen S."/>
        </authorList>
    </citation>
    <scope>NUCLEOTIDE SEQUENCE [LARGE SCALE GENOMIC DNA]</scope>
    <source>
        <strain evidence="13">cv. PC099</strain>
    </source>
</reference>
<dbReference type="GO" id="GO:0003700">
    <property type="term" value="F:DNA-binding transcription factor activity"/>
    <property type="evidence" value="ECO:0007669"/>
    <property type="project" value="UniProtKB-UniRule"/>
</dbReference>
<name>A0AAD4J0D2_PERFH</name>
<comment type="caution">
    <text evidence="12">The sequence shown here is derived from an EMBL/GenBank/DDBJ whole genome shotgun (WGS) entry which is preliminary data.</text>
</comment>
<gene>
    <name evidence="12" type="ORF">C2S53_010923</name>
</gene>
<keyword evidence="4 9" id="KW-0805">Transcription regulation</keyword>
<evidence type="ECO:0000256" key="5">
    <source>
        <dbReference type="ARBA" id="ARBA00023125"/>
    </source>
</evidence>
<comment type="subcellular location">
    <subcellularLocation>
        <location evidence="8 9">Nucleus</location>
    </subcellularLocation>
</comment>
<dbReference type="Proteomes" id="UP001190926">
    <property type="component" value="Unassembled WGS sequence"/>
</dbReference>
<proteinExistence type="predicted"/>
<dbReference type="PROSITE" id="PS50884">
    <property type="entry name" value="ZF_DOF_2"/>
    <property type="match status" value="1"/>
</dbReference>
<comment type="function">
    <text evidence="9">Transcription factor that binds specifically to a 5'-AA[AG]G-3' consensus core sequence.</text>
</comment>
<organism evidence="12 13">
    <name type="scientific">Perilla frutescens var. hirtella</name>
    <name type="common">Perilla citriodora</name>
    <name type="synonym">Perilla setoyensis</name>
    <dbReference type="NCBI Taxonomy" id="608512"/>
    <lineage>
        <taxon>Eukaryota</taxon>
        <taxon>Viridiplantae</taxon>
        <taxon>Streptophyta</taxon>
        <taxon>Embryophyta</taxon>
        <taxon>Tracheophyta</taxon>
        <taxon>Spermatophyta</taxon>
        <taxon>Magnoliopsida</taxon>
        <taxon>eudicotyledons</taxon>
        <taxon>Gunneridae</taxon>
        <taxon>Pentapetalae</taxon>
        <taxon>asterids</taxon>
        <taxon>lamiids</taxon>
        <taxon>Lamiales</taxon>
        <taxon>Lamiaceae</taxon>
        <taxon>Nepetoideae</taxon>
        <taxon>Elsholtzieae</taxon>
        <taxon>Perilla</taxon>
    </lineage>
</organism>
<dbReference type="GO" id="GO:0005634">
    <property type="term" value="C:nucleus"/>
    <property type="evidence" value="ECO:0007669"/>
    <property type="project" value="UniProtKB-SubCell"/>
</dbReference>
<evidence type="ECO:0000256" key="8">
    <source>
        <dbReference type="PROSITE-ProRule" id="PRU00071"/>
    </source>
</evidence>
<dbReference type="InterPro" id="IPR045174">
    <property type="entry name" value="Dof"/>
</dbReference>
<dbReference type="Pfam" id="PF02701">
    <property type="entry name" value="Zn_ribbon_Dof"/>
    <property type="match status" value="1"/>
</dbReference>
<feature type="region of interest" description="Disordered" evidence="10">
    <location>
        <begin position="24"/>
        <end position="63"/>
    </location>
</feature>
<dbReference type="GO" id="GO:0008270">
    <property type="term" value="F:zinc ion binding"/>
    <property type="evidence" value="ECO:0007669"/>
    <property type="project" value="UniProtKB-KW"/>
</dbReference>
<feature type="region of interest" description="Disordered" evidence="10">
    <location>
        <begin position="122"/>
        <end position="165"/>
    </location>
</feature>
<dbReference type="PROSITE" id="PS01361">
    <property type="entry name" value="ZF_DOF_1"/>
    <property type="match status" value="1"/>
</dbReference>
<protein>
    <recommendedName>
        <fullName evidence="9">Dof zinc finger protein</fullName>
    </recommendedName>
</protein>
<evidence type="ECO:0000256" key="2">
    <source>
        <dbReference type="ARBA" id="ARBA00022771"/>
    </source>
</evidence>
<evidence type="ECO:0000256" key="10">
    <source>
        <dbReference type="SAM" id="MobiDB-lite"/>
    </source>
</evidence>
<feature type="compositionally biased region" description="Pro residues" evidence="10">
    <location>
        <begin position="34"/>
        <end position="51"/>
    </location>
</feature>
<dbReference type="SUPFAM" id="SSF101447">
    <property type="entry name" value="Formin homology 2 domain (FH2 domain)"/>
    <property type="match status" value="1"/>
</dbReference>
<keyword evidence="2 8" id="KW-0863">Zinc-finger</keyword>
<keyword evidence="7 8" id="KW-0539">Nucleus</keyword>
<dbReference type="GO" id="GO:0003677">
    <property type="term" value="F:DNA binding"/>
    <property type="evidence" value="ECO:0007669"/>
    <property type="project" value="UniProtKB-UniRule"/>
</dbReference>
<keyword evidence="13" id="KW-1185">Reference proteome</keyword>
<dbReference type="InterPro" id="IPR003851">
    <property type="entry name" value="Znf_Dof"/>
</dbReference>
<evidence type="ECO:0000313" key="12">
    <source>
        <dbReference type="EMBL" id="KAH6824848.1"/>
    </source>
</evidence>
<feature type="compositionally biased region" description="Low complexity" evidence="10">
    <location>
        <begin position="152"/>
        <end position="162"/>
    </location>
</feature>
<dbReference type="PANTHER" id="PTHR31992:SF191">
    <property type="entry name" value="DOF ZINC FINGER PROTEIN"/>
    <property type="match status" value="1"/>
</dbReference>
<keyword evidence="1 9" id="KW-0479">Metal-binding</keyword>
<keyword evidence="6 9" id="KW-0804">Transcription</keyword>
<keyword evidence="5 8" id="KW-0238">DNA-binding</keyword>
<dbReference type="PANTHER" id="PTHR31992">
    <property type="entry name" value="DOF ZINC FINGER PROTEIN DOF1.4-RELATED"/>
    <property type="match status" value="1"/>
</dbReference>